<feature type="transmembrane region" description="Helical" evidence="6">
    <location>
        <begin position="352"/>
        <end position="378"/>
    </location>
</feature>
<gene>
    <name evidence="9" type="ORF">EIM92_02595</name>
</gene>
<keyword evidence="5 6" id="KW-0472">Membrane</keyword>
<keyword evidence="2" id="KW-1003">Cell membrane</keyword>
<evidence type="ECO:0000313" key="9">
    <source>
        <dbReference type="EMBL" id="AZK45225.1"/>
    </source>
</evidence>
<dbReference type="InterPro" id="IPR038766">
    <property type="entry name" value="Membrane_comp_ABC_pdt"/>
</dbReference>
<evidence type="ECO:0000256" key="5">
    <source>
        <dbReference type="ARBA" id="ARBA00023136"/>
    </source>
</evidence>
<accession>A0A3Q8S3N4</accession>
<feature type="domain" description="ABC3 transporter permease C-terminal" evidence="7">
    <location>
        <begin position="679"/>
        <end position="798"/>
    </location>
</feature>
<dbReference type="EMBL" id="CP034248">
    <property type="protein sequence ID" value="AZK45225.1"/>
    <property type="molecule type" value="Genomic_DNA"/>
</dbReference>
<feature type="domain" description="MacB-like periplasmic core" evidence="8">
    <location>
        <begin position="438"/>
        <end position="646"/>
    </location>
</feature>
<dbReference type="OrthoDB" id="2024371at2"/>
<dbReference type="PANTHER" id="PTHR30287">
    <property type="entry name" value="MEMBRANE COMPONENT OF PREDICTED ABC SUPERFAMILY METABOLITE UPTAKE TRANSPORTER"/>
    <property type="match status" value="1"/>
</dbReference>
<organism evidence="9 10">
    <name type="scientific">Paenibacillus lentus</name>
    <dbReference type="NCBI Taxonomy" id="1338368"/>
    <lineage>
        <taxon>Bacteria</taxon>
        <taxon>Bacillati</taxon>
        <taxon>Bacillota</taxon>
        <taxon>Bacilli</taxon>
        <taxon>Bacillales</taxon>
        <taxon>Paenibacillaceae</taxon>
        <taxon>Paenibacillus</taxon>
    </lineage>
</organism>
<dbReference type="Pfam" id="PF12704">
    <property type="entry name" value="MacB_PCD"/>
    <property type="match status" value="1"/>
</dbReference>
<evidence type="ECO:0000256" key="3">
    <source>
        <dbReference type="ARBA" id="ARBA00022692"/>
    </source>
</evidence>
<dbReference type="InterPro" id="IPR003838">
    <property type="entry name" value="ABC3_permease_C"/>
</dbReference>
<reference evidence="9 10" key="1">
    <citation type="submission" date="2018-11" db="EMBL/GenBank/DDBJ databases">
        <title>Genome sequencing of Paenibacillus lentus DSM25539(T).</title>
        <authorList>
            <person name="Kook J.-K."/>
            <person name="Park S.-N."/>
            <person name="Lim Y.K."/>
        </authorList>
    </citation>
    <scope>NUCLEOTIDE SEQUENCE [LARGE SCALE GENOMIC DNA]</scope>
    <source>
        <strain evidence="9 10">DSM 25539</strain>
    </source>
</reference>
<keyword evidence="4 6" id="KW-1133">Transmembrane helix</keyword>
<dbReference type="KEGG" id="plen:EIM92_02595"/>
<feature type="transmembrane region" description="Helical" evidence="6">
    <location>
        <begin position="439"/>
        <end position="460"/>
    </location>
</feature>
<dbReference type="RefSeq" id="WP_125081344.1">
    <property type="nucleotide sequence ID" value="NZ_CP034248.1"/>
</dbReference>
<evidence type="ECO:0000313" key="10">
    <source>
        <dbReference type="Proteomes" id="UP000273145"/>
    </source>
</evidence>
<keyword evidence="3 6" id="KW-0812">Transmembrane</keyword>
<protein>
    <submittedName>
        <fullName evidence="9">ABC transporter permease</fullName>
    </submittedName>
</protein>
<evidence type="ECO:0000259" key="7">
    <source>
        <dbReference type="Pfam" id="PF02687"/>
    </source>
</evidence>
<name>A0A3Q8S3N4_9BACL</name>
<feature type="domain" description="ABC3 transporter permease C-terminal" evidence="7">
    <location>
        <begin position="264"/>
        <end position="387"/>
    </location>
</feature>
<feature type="transmembrane region" description="Helical" evidence="6">
    <location>
        <begin position="765"/>
        <end position="790"/>
    </location>
</feature>
<feature type="transmembrane region" description="Helical" evidence="6">
    <location>
        <begin position="313"/>
        <end position="332"/>
    </location>
</feature>
<dbReference type="AlphaFoldDB" id="A0A3Q8S3N4"/>
<dbReference type="Proteomes" id="UP000273145">
    <property type="component" value="Chromosome"/>
</dbReference>
<dbReference type="InterPro" id="IPR025857">
    <property type="entry name" value="MacB_PCD"/>
</dbReference>
<evidence type="ECO:0000256" key="6">
    <source>
        <dbReference type="SAM" id="Phobius"/>
    </source>
</evidence>
<evidence type="ECO:0000256" key="2">
    <source>
        <dbReference type="ARBA" id="ARBA00022475"/>
    </source>
</evidence>
<feature type="transmembrane region" description="Helical" evidence="6">
    <location>
        <begin position="21"/>
        <end position="40"/>
    </location>
</feature>
<comment type="subcellular location">
    <subcellularLocation>
        <location evidence="1">Cell membrane</location>
        <topology evidence="1">Multi-pass membrane protein</topology>
    </subcellularLocation>
</comment>
<keyword evidence="10" id="KW-1185">Reference proteome</keyword>
<dbReference type="PANTHER" id="PTHR30287:SF2">
    <property type="entry name" value="BLL1001 PROTEIN"/>
    <property type="match status" value="1"/>
</dbReference>
<evidence type="ECO:0000259" key="8">
    <source>
        <dbReference type="Pfam" id="PF12704"/>
    </source>
</evidence>
<evidence type="ECO:0000256" key="1">
    <source>
        <dbReference type="ARBA" id="ARBA00004651"/>
    </source>
</evidence>
<feature type="transmembrane region" description="Helical" evidence="6">
    <location>
        <begin position="257"/>
        <end position="281"/>
    </location>
</feature>
<feature type="transmembrane region" description="Helical" evidence="6">
    <location>
        <begin position="722"/>
        <end position="745"/>
    </location>
</feature>
<dbReference type="GO" id="GO:0005886">
    <property type="term" value="C:plasma membrane"/>
    <property type="evidence" value="ECO:0007669"/>
    <property type="project" value="UniProtKB-SubCell"/>
</dbReference>
<dbReference type="Pfam" id="PF02687">
    <property type="entry name" value="FtsX"/>
    <property type="match status" value="2"/>
</dbReference>
<sequence length="805" mass="88715">MYAIWKLCWSNLNNKKVQNSFMAIIIMLSALLLSTAILVINNTNQVYESMHAKVHGAHQILRLENGIHDPNQVQQWWAEQQGVAASEMMRYRYLSSLSHAGEEIPNVDLFMMDTPNGPFSVDQLLFVQGEERHAPKPGTVWIPTSLAYSKDIEVGDPIEFKTDKETFSLQVAALVVDISYCSPFATSGRIWLNGQDYSTHMASLQGNDMYMTGLRFDEYSQNHAYWESFEKFLGTPYLESVKDYESISSYYMIANQVISFIMGFLAVIMISVALHTLGFTISDGILSSYKTIGIIKSVGLSSRRVISAYVMQYTLLAMVSVIPGILLSYFFSNQIVSRSMAYLYTGGSEMKVHASAIAIGVGVAVIVIAVIFLTALLFSYKARGVEPAQAIRYGMSEKDSLRKSSRGSAWRKKLLKLDSLPMEMIIGLRGVTKNTGGSALIMLISALSTAVLVFGFLFVYSISSIHETIAKWGYDSADLSVRIDNPAKLSYEEFHKEVLLDQRVKNYSRYGDANGVLPINKGLAGEPEQDTLGILLTVAEGNYDEIGYENMKGRNPISSLEISIGVNVASSLDLKVGDLLDIYIAGEKHTLTVTGIYQAIANMSYTGRITADVIREVDPDYGATMNTIFINLQDGVSIDEFVNELHHKYGRAIWTASQATLVDEVFSQAVTILILPMSVMALLFIVITFVIIYSICRINMKKESRTYGIYKSIGMTSRQIRVSVTVGILVVSATGALIGVPLGFIGLPPLLNIILADYGIVEVPLIMKGGGITVMIPLSILTAGLGSWFASRSVQTTSPRILTVE</sequence>
<proteinExistence type="predicted"/>
<evidence type="ECO:0000256" key="4">
    <source>
        <dbReference type="ARBA" id="ARBA00022989"/>
    </source>
</evidence>
<feature type="transmembrane region" description="Helical" evidence="6">
    <location>
        <begin position="673"/>
        <end position="696"/>
    </location>
</feature>